<name>A0ABS8Q2I7_9BURK</name>
<keyword evidence="5" id="KW-0143">Chaperone</keyword>
<evidence type="ECO:0000256" key="1">
    <source>
        <dbReference type="ARBA" id="ARBA00004496"/>
    </source>
</evidence>
<reference evidence="6" key="1">
    <citation type="submission" date="2021-11" db="EMBL/GenBank/DDBJ databases">
        <title>The complete genome of Massilia sp sp. G4R7.</title>
        <authorList>
            <person name="Liu L."/>
            <person name="Yue J."/>
            <person name="Yuan J."/>
            <person name="Yang F."/>
            <person name="Li L."/>
        </authorList>
    </citation>
    <scope>NUCLEOTIDE SEQUENCE</scope>
    <source>
        <strain evidence="6">G4R7</strain>
    </source>
</reference>
<sequence length="96" mass="11018">MLTQQRTLVNTHQSDPTNRARLRWRARRGLLENDLILTRFLDAHEETLSDEDVDALTRLLDLADNPLMDLLLGRAEPEGEVDQPHVRALLARLLQA</sequence>
<dbReference type="InterPro" id="IPR036714">
    <property type="entry name" value="SDH_sf"/>
</dbReference>
<evidence type="ECO:0000256" key="3">
    <source>
        <dbReference type="ARBA" id="ARBA00019418"/>
    </source>
</evidence>
<dbReference type="PANTHER" id="PTHR39585">
    <property type="entry name" value="FAD ASSEMBLY FACTOR SDHE"/>
    <property type="match status" value="1"/>
</dbReference>
<evidence type="ECO:0000256" key="4">
    <source>
        <dbReference type="ARBA" id="ARBA00022490"/>
    </source>
</evidence>
<accession>A0ABS8Q2I7</accession>
<gene>
    <name evidence="6" type="ORF">LQ564_06425</name>
</gene>
<dbReference type="Proteomes" id="UP001179361">
    <property type="component" value="Unassembled WGS sequence"/>
</dbReference>
<dbReference type="InterPro" id="IPR050531">
    <property type="entry name" value="SdhE_FAD_assembly_factor"/>
</dbReference>
<comment type="caution">
    <text evidence="6">The sequence shown here is derived from an EMBL/GenBank/DDBJ whole genome shotgun (WGS) entry which is preliminary data.</text>
</comment>
<keyword evidence="7" id="KW-1185">Reference proteome</keyword>
<dbReference type="EMBL" id="JAJNOC010000001">
    <property type="protein sequence ID" value="MCD2515951.1"/>
    <property type="molecule type" value="Genomic_DNA"/>
</dbReference>
<dbReference type="Pfam" id="PF03937">
    <property type="entry name" value="Sdh5"/>
    <property type="match status" value="1"/>
</dbReference>
<keyword evidence="4" id="KW-0963">Cytoplasm</keyword>
<dbReference type="RefSeq" id="WP_231057382.1">
    <property type="nucleotide sequence ID" value="NZ_JAJNOC010000001.1"/>
</dbReference>
<dbReference type="Gene3D" id="1.10.150.250">
    <property type="entry name" value="Flavinator of succinate dehydrogenase"/>
    <property type="match status" value="1"/>
</dbReference>
<organism evidence="6 7">
    <name type="scientific">Massilia phyllostachyos</name>
    <dbReference type="NCBI Taxonomy" id="2898585"/>
    <lineage>
        <taxon>Bacteria</taxon>
        <taxon>Pseudomonadati</taxon>
        <taxon>Pseudomonadota</taxon>
        <taxon>Betaproteobacteria</taxon>
        <taxon>Burkholderiales</taxon>
        <taxon>Oxalobacteraceae</taxon>
        <taxon>Telluria group</taxon>
        <taxon>Massilia</taxon>
    </lineage>
</organism>
<dbReference type="PANTHER" id="PTHR39585:SF1">
    <property type="entry name" value="FAD ASSEMBLY FACTOR SDHE"/>
    <property type="match status" value="1"/>
</dbReference>
<dbReference type="SUPFAM" id="SSF109910">
    <property type="entry name" value="YgfY-like"/>
    <property type="match status" value="1"/>
</dbReference>
<evidence type="ECO:0000313" key="6">
    <source>
        <dbReference type="EMBL" id="MCD2515951.1"/>
    </source>
</evidence>
<comment type="similarity">
    <text evidence="2">Belongs to the SdhE FAD assembly factor family.</text>
</comment>
<dbReference type="InterPro" id="IPR005631">
    <property type="entry name" value="SDH"/>
</dbReference>
<proteinExistence type="inferred from homology"/>
<evidence type="ECO:0000313" key="7">
    <source>
        <dbReference type="Proteomes" id="UP001179361"/>
    </source>
</evidence>
<evidence type="ECO:0000256" key="2">
    <source>
        <dbReference type="ARBA" id="ARBA00008571"/>
    </source>
</evidence>
<protein>
    <recommendedName>
        <fullName evidence="3">FAD assembly factor SdhE</fullName>
    </recommendedName>
</protein>
<comment type="subcellular location">
    <subcellularLocation>
        <location evidence="1">Cytoplasm</location>
    </subcellularLocation>
</comment>
<evidence type="ECO:0000256" key="5">
    <source>
        <dbReference type="ARBA" id="ARBA00023186"/>
    </source>
</evidence>